<dbReference type="InterPro" id="IPR050261">
    <property type="entry name" value="FrsA_esterase"/>
</dbReference>
<dbReference type="AlphaFoldDB" id="A0A396SDU0"/>
<evidence type="ECO:0000259" key="2">
    <source>
        <dbReference type="Pfam" id="PF00326"/>
    </source>
</evidence>
<dbReference type="EMBL" id="QWEI01000001">
    <property type="protein sequence ID" value="RHW39873.1"/>
    <property type="molecule type" value="Genomic_DNA"/>
</dbReference>
<dbReference type="PANTHER" id="PTHR22946:SF9">
    <property type="entry name" value="POLYKETIDE TRANSFERASE AF380"/>
    <property type="match status" value="1"/>
</dbReference>
<dbReference type="GO" id="GO:0008236">
    <property type="term" value="F:serine-type peptidase activity"/>
    <property type="evidence" value="ECO:0007669"/>
    <property type="project" value="InterPro"/>
</dbReference>
<sequence>MRVQDDMWNGIPLLHVYEESMDEQSPVVIFLHGFQSAKEHNLHYAYQFVKNGVRVIMPDAELHGARSENLSEMEMNMRFWSIVLNSIKEVSFIYEELKIRGYATTNKIGVAGTSMGGIVASGCLKQYEWIDAAAICMGAPGYVELANWQIDQFEAAGVKLPMMEEEKEAIQESLSNFDITVDIKRFNQRPVMFWHGHKDETVPFHPTYHFYTQLRSYYAEAPERLQFMESPNSGHQVPRSGVLAVTSFLSRHLA</sequence>
<protein>
    <submittedName>
        <fullName evidence="3">Esterase</fullName>
    </submittedName>
</protein>
<evidence type="ECO:0000313" key="4">
    <source>
        <dbReference type="Proteomes" id="UP000265692"/>
    </source>
</evidence>
<evidence type="ECO:0000256" key="1">
    <source>
        <dbReference type="ARBA" id="ARBA00022801"/>
    </source>
</evidence>
<dbReference type="PANTHER" id="PTHR22946">
    <property type="entry name" value="DIENELACTONE HYDROLASE DOMAIN-CONTAINING PROTEIN-RELATED"/>
    <property type="match status" value="1"/>
</dbReference>
<keyword evidence="4" id="KW-1185">Reference proteome</keyword>
<dbReference type="GO" id="GO:0006508">
    <property type="term" value="P:proteolysis"/>
    <property type="evidence" value="ECO:0007669"/>
    <property type="project" value="InterPro"/>
</dbReference>
<reference evidence="3 4" key="1">
    <citation type="submission" date="2018-08" db="EMBL/GenBank/DDBJ databases">
        <title>Lysinibacillus sp. YLB-03 draft genome sequence.</title>
        <authorList>
            <person name="Yu L."/>
        </authorList>
    </citation>
    <scope>NUCLEOTIDE SEQUENCE [LARGE SCALE GENOMIC DNA]</scope>
    <source>
        <strain evidence="3 4">YLB-03</strain>
    </source>
</reference>
<dbReference type="Proteomes" id="UP000265692">
    <property type="component" value="Unassembled WGS sequence"/>
</dbReference>
<evidence type="ECO:0000313" key="3">
    <source>
        <dbReference type="EMBL" id="RHW39873.1"/>
    </source>
</evidence>
<dbReference type="RefSeq" id="WP_118874883.1">
    <property type="nucleotide sequence ID" value="NZ_QWEI01000001.1"/>
</dbReference>
<dbReference type="InterPro" id="IPR001375">
    <property type="entry name" value="Peptidase_S9_cat"/>
</dbReference>
<dbReference type="SUPFAM" id="SSF53474">
    <property type="entry name" value="alpha/beta-Hydrolases"/>
    <property type="match status" value="1"/>
</dbReference>
<accession>A0A396SDU0</accession>
<proteinExistence type="predicted"/>
<dbReference type="GO" id="GO:0052689">
    <property type="term" value="F:carboxylic ester hydrolase activity"/>
    <property type="evidence" value="ECO:0007669"/>
    <property type="project" value="UniProtKB-ARBA"/>
</dbReference>
<gene>
    <name evidence="3" type="ORF">D1B33_03205</name>
</gene>
<dbReference type="Pfam" id="PF00326">
    <property type="entry name" value="Peptidase_S9"/>
    <property type="match status" value="1"/>
</dbReference>
<feature type="domain" description="Peptidase S9 prolyl oligopeptidase catalytic" evidence="2">
    <location>
        <begin position="87"/>
        <end position="239"/>
    </location>
</feature>
<comment type="caution">
    <text evidence="3">The sequence shown here is derived from an EMBL/GenBank/DDBJ whole genome shotgun (WGS) entry which is preliminary data.</text>
</comment>
<dbReference type="InterPro" id="IPR029058">
    <property type="entry name" value="AB_hydrolase_fold"/>
</dbReference>
<organism evidence="3 4">
    <name type="scientific">Ureibacillus yapensis</name>
    <dbReference type="NCBI Taxonomy" id="2304605"/>
    <lineage>
        <taxon>Bacteria</taxon>
        <taxon>Bacillati</taxon>
        <taxon>Bacillota</taxon>
        <taxon>Bacilli</taxon>
        <taxon>Bacillales</taxon>
        <taxon>Caryophanaceae</taxon>
        <taxon>Ureibacillus</taxon>
    </lineage>
</organism>
<keyword evidence="1" id="KW-0378">Hydrolase</keyword>
<name>A0A396SDU0_9BACL</name>
<dbReference type="Gene3D" id="3.40.50.1820">
    <property type="entry name" value="alpha/beta hydrolase"/>
    <property type="match status" value="1"/>
</dbReference>
<dbReference type="OrthoDB" id="31158at2"/>